<evidence type="ECO:0008006" key="4">
    <source>
        <dbReference type="Google" id="ProtNLM"/>
    </source>
</evidence>
<sequence>MSSFRASPWISFQPPPPAVEHNNMDEDVDMDAPQISTLREEETPPPVTRAAAPKARRLKLLVKEPPAPAAKGEDDDEDEDQEDQLIDDDDELASKPSASRATGETPTKRKAATKRKPRKTEKRAPEESKKIRLKVPLPSSTSAMTSAEVTPESRGDEDLVRLDSSEVHPIPIPVTASDSISSGRPAKKPRKEPAKPRARKGPKKRVQDLHLPPEDSEANTATAASSPVTAPLDMTSEPEIELEVEIEAEPLPPPPLLDDPNLDNIPVPVYPLPAKPFPVQPPPKFGSGFAPMIPLDRSGRKVRHWRIANREIRGIAGGRWFARSYVGEKDSDYSFAQQAKMADAERISALTLPKLVAASISTPPSGRGPGKLKAAKHSASVRTQSAGSSRAGSVIADTTARPPTKMRTMVSAAPLSDYEGIEIVDPPADRDVEMVPIAAE</sequence>
<feature type="compositionally biased region" description="Basic residues" evidence="1">
    <location>
        <begin position="108"/>
        <end position="121"/>
    </location>
</feature>
<feature type="compositionally biased region" description="Low complexity" evidence="1">
    <location>
        <begin position="218"/>
        <end position="231"/>
    </location>
</feature>
<evidence type="ECO:0000313" key="3">
    <source>
        <dbReference type="Proteomes" id="UP001556367"/>
    </source>
</evidence>
<feature type="compositionally biased region" description="Acidic residues" evidence="1">
    <location>
        <begin position="73"/>
        <end position="91"/>
    </location>
</feature>
<feature type="compositionally biased region" description="Polar residues" evidence="1">
    <location>
        <begin position="138"/>
        <end position="148"/>
    </location>
</feature>
<protein>
    <recommendedName>
        <fullName evidence="4">AP2/ERF domain-containing protein</fullName>
    </recommendedName>
</protein>
<feature type="compositionally biased region" description="Basic and acidic residues" evidence="1">
    <location>
        <begin position="151"/>
        <end position="166"/>
    </location>
</feature>
<evidence type="ECO:0000256" key="1">
    <source>
        <dbReference type="SAM" id="MobiDB-lite"/>
    </source>
</evidence>
<organism evidence="2 3">
    <name type="scientific">Hohenbuehelia grisea</name>
    <dbReference type="NCBI Taxonomy" id="104357"/>
    <lineage>
        <taxon>Eukaryota</taxon>
        <taxon>Fungi</taxon>
        <taxon>Dikarya</taxon>
        <taxon>Basidiomycota</taxon>
        <taxon>Agaricomycotina</taxon>
        <taxon>Agaricomycetes</taxon>
        <taxon>Agaricomycetidae</taxon>
        <taxon>Agaricales</taxon>
        <taxon>Pleurotineae</taxon>
        <taxon>Pleurotaceae</taxon>
        <taxon>Hohenbuehelia</taxon>
    </lineage>
</organism>
<feature type="compositionally biased region" description="Basic residues" evidence="1">
    <location>
        <begin position="185"/>
        <end position="204"/>
    </location>
</feature>
<dbReference type="EMBL" id="JASNQZ010000011">
    <property type="protein sequence ID" value="KAL0951844.1"/>
    <property type="molecule type" value="Genomic_DNA"/>
</dbReference>
<keyword evidence="3" id="KW-1185">Reference proteome</keyword>
<proteinExistence type="predicted"/>
<evidence type="ECO:0000313" key="2">
    <source>
        <dbReference type="EMBL" id="KAL0951844.1"/>
    </source>
</evidence>
<reference evidence="3" key="1">
    <citation type="submission" date="2024-06" db="EMBL/GenBank/DDBJ databases">
        <title>Multi-omics analyses provide insights into the biosynthesis of the anticancer antibiotic pleurotin in Hohenbuehelia grisea.</title>
        <authorList>
            <person name="Weaver J.A."/>
            <person name="Alberti F."/>
        </authorList>
    </citation>
    <scope>NUCLEOTIDE SEQUENCE [LARGE SCALE GENOMIC DNA]</scope>
    <source>
        <strain evidence="3">T-177</strain>
    </source>
</reference>
<gene>
    <name evidence="2" type="ORF">HGRIS_008505</name>
</gene>
<feature type="compositionally biased region" description="Polar residues" evidence="1">
    <location>
        <begin position="380"/>
        <end position="391"/>
    </location>
</feature>
<feature type="region of interest" description="Disordered" evidence="1">
    <location>
        <begin position="1"/>
        <end position="262"/>
    </location>
</feature>
<feature type="compositionally biased region" description="Acidic residues" evidence="1">
    <location>
        <begin position="236"/>
        <end position="248"/>
    </location>
</feature>
<feature type="region of interest" description="Disordered" evidence="1">
    <location>
        <begin position="360"/>
        <end position="411"/>
    </location>
</feature>
<accession>A0ABR3J859</accession>
<dbReference type="Proteomes" id="UP001556367">
    <property type="component" value="Unassembled WGS sequence"/>
</dbReference>
<comment type="caution">
    <text evidence="2">The sequence shown here is derived from an EMBL/GenBank/DDBJ whole genome shotgun (WGS) entry which is preliminary data.</text>
</comment>
<name>A0ABR3J859_9AGAR</name>